<gene>
    <name evidence="1" type="ORF">SAMN04488588_0276</name>
</gene>
<proteinExistence type="predicted"/>
<organism evidence="1 2">
    <name type="scientific">Geotoga petraea</name>
    <dbReference type="NCBI Taxonomy" id="28234"/>
    <lineage>
        <taxon>Bacteria</taxon>
        <taxon>Thermotogati</taxon>
        <taxon>Thermotogota</taxon>
        <taxon>Thermotogae</taxon>
        <taxon>Petrotogales</taxon>
        <taxon>Petrotogaceae</taxon>
        <taxon>Geotoga</taxon>
    </lineage>
</organism>
<dbReference type="Proteomes" id="UP000199322">
    <property type="component" value="Unassembled WGS sequence"/>
</dbReference>
<name>A0A1G6I7X6_9BACT</name>
<dbReference type="EMBL" id="FMYV01000001">
    <property type="protein sequence ID" value="SDC02473.1"/>
    <property type="molecule type" value="Genomic_DNA"/>
</dbReference>
<keyword evidence="2" id="KW-1185">Reference proteome</keyword>
<accession>A0A1G6I7X6</accession>
<sequence length="86" mass="9880">MKTTLDLDSVLIIKNYKLISIKKMLDKKGIFSKIYPAPKSILESCAPIITFCSEDAKKIETELNQTAIDFEIEKLEFDIIQELLKK</sequence>
<dbReference type="RefSeq" id="WP_091402117.1">
    <property type="nucleotide sequence ID" value="NZ_FMYV01000001.1"/>
</dbReference>
<dbReference type="AlphaFoldDB" id="A0A1G6I7X6"/>
<dbReference type="STRING" id="28234.SAMN04488588_0276"/>
<reference evidence="1 2" key="1">
    <citation type="submission" date="2016-10" db="EMBL/GenBank/DDBJ databases">
        <authorList>
            <person name="de Groot N.N."/>
        </authorList>
    </citation>
    <scope>NUCLEOTIDE SEQUENCE [LARGE SCALE GENOMIC DNA]</scope>
    <source>
        <strain evidence="1 2">WG14</strain>
    </source>
</reference>
<protein>
    <submittedName>
        <fullName evidence="1">Uncharacterized protein</fullName>
    </submittedName>
</protein>
<evidence type="ECO:0000313" key="2">
    <source>
        <dbReference type="Proteomes" id="UP000199322"/>
    </source>
</evidence>
<evidence type="ECO:0000313" key="1">
    <source>
        <dbReference type="EMBL" id="SDC02473.1"/>
    </source>
</evidence>